<proteinExistence type="predicted"/>
<dbReference type="AlphaFoldDB" id="A0A2T6G911"/>
<evidence type="ECO:0008006" key="3">
    <source>
        <dbReference type="Google" id="ProtNLM"/>
    </source>
</evidence>
<dbReference type="RefSeq" id="WP_108530051.1">
    <property type="nucleotide sequence ID" value="NZ_PYHP01000007.1"/>
</dbReference>
<organism evidence="1 2">
    <name type="scientific">Paenibacillus elgii</name>
    <dbReference type="NCBI Taxonomy" id="189691"/>
    <lineage>
        <taxon>Bacteria</taxon>
        <taxon>Bacillati</taxon>
        <taxon>Bacillota</taxon>
        <taxon>Bacilli</taxon>
        <taxon>Bacillales</taxon>
        <taxon>Paenibacillaceae</taxon>
        <taxon>Paenibacillus</taxon>
    </lineage>
</organism>
<name>A0A2T6G911_9BACL</name>
<evidence type="ECO:0000313" key="1">
    <source>
        <dbReference type="EMBL" id="PUA40653.1"/>
    </source>
</evidence>
<protein>
    <recommendedName>
        <fullName evidence="3">RNA methyltransferase</fullName>
    </recommendedName>
</protein>
<dbReference type="EMBL" id="PYHP01000007">
    <property type="protein sequence ID" value="PUA40653.1"/>
    <property type="molecule type" value="Genomic_DNA"/>
</dbReference>
<comment type="caution">
    <text evidence="1">The sequence shown here is derived from an EMBL/GenBank/DDBJ whole genome shotgun (WGS) entry which is preliminary data.</text>
</comment>
<reference evidence="1 2" key="1">
    <citation type="submission" date="2018-03" db="EMBL/GenBank/DDBJ databases">
        <title>Genome sequence of Paenibacillus elgii strain AC13 an antimicrobial compound producing bacteria.</title>
        <authorList>
            <person name="Kurokawa A.S."/>
            <person name="Araujo J.F."/>
            <person name="Costa R.A."/>
            <person name="Ortega D.B."/>
            <person name="Pires A.S."/>
            <person name="Pappas G.J.Jr."/>
            <person name="Franco O.L."/>
            <person name="Barreto C."/>
            <person name="Magalhaes B.S."/>
            <person name="Kruger R.H."/>
        </authorList>
    </citation>
    <scope>NUCLEOTIDE SEQUENCE [LARGE SCALE GENOMIC DNA]</scope>
    <source>
        <strain evidence="1 2">AC13</strain>
    </source>
</reference>
<dbReference type="Proteomes" id="UP000244184">
    <property type="component" value="Unassembled WGS sequence"/>
</dbReference>
<evidence type="ECO:0000313" key="2">
    <source>
        <dbReference type="Proteomes" id="UP000244184"/>
    </source>
</evidence>
<accession>A0A2T6G911</accession>
<sequence>MATYKQIQEYVKQTYGYVPKSCWIAHMKEACGLKPKVASNRSGDVRMYPCPLEKQADIRETFQHFKML</sequence>
<gene>
    <name evidence="1" type="ORF">C8Z91_02145</name>
</gene>